<sequence length="331" mass="37609">MEVSVIFWSACVFVLVFGSSGGSKDVSKSKKLKNVIITSFGELPYEPMETGGFYQSDVFPVNFQDEIQQQTMDVALRTGILVEDPNEKKTPDDTEDVSAENDAAQTTTNQHVKDSEDLTVGRAVKEFNGPLHSPRFNSNGFRHPRDSKTSRHSSDQFQESQYPRSFGHERRQARRQNQRHPTTDLNGYNIHQEYDGDLGEGWNLQDAEDILQGRNYNLLAHSPNINPQSYPIPPPKEIPPPMFYSGARHPTYFPLPGVRYSPLPQHGFLVHPKPVRRSPDDVVYGRPTSKSQTQRSITYNAQQPAESQYSSRQVIPYNQPLRINYHYLSGI</sequence>
<evidence type="ECO:0000313" key="3">
    <source>
        <dbReference type="EMBL" id="JAS84292.1"/>
    </source>
</evidence>
<feature type="region of interest" description="Disordered" evidence="1">
    <location>
        <begin position="82"/>
        <end position="189"/>
    </location>
</feature>
<feature type="region of interest" description="Disordered" evidence="1">
    <location>
        <begin position="272"/>
        <end position="305"/>
    </location>
</feature>
<gene>
    <name evidence="3" type="ORF">g.19405</name>
</gene>
<evidence type="ECO:0000256" key="1">
    <source>
        <dbReference type="SAM" id="MobiDB-lite"/>
    </source>
</evidence>
<dbReference type="EMBL" id="GECU01023414">
    <property type="protein sequence ID" value="JAS84292.1"/>
    <property type="molecule type" value="Transcribed_RNA"/>
</dbReference>
<feature type="compositionally biased region" description="Polar residues" evidence="1">
    <location>
        <begin position="288"/>
        <end position="305"/>
    </location>
</feature>
<protein>
    <submittedName>
        <fullName evidence="3">Uncharacterized protein</fullName>
    </submittedName>
</protein>
<reference evidence="3" key="1">
    <citation type="submission" date="2015-11" db="EMBL/GenBank/DDBJ databases">
        <title>De novo transcriptome assembly of four potential Pierce s Disease insect vectors from Arizona vineyards.</title>
        <authorList>
            <person name="Tassone E.E."/>
        </authorList>
    </citation>
    <scope>NUCLEOTIDE SEQUENCE</scope>
</reference>
<accession>A0A1B6IBL2</accession>
<dbReference type="AlphaFoldDB" id="A0A1B6IBL2"/>
<feature type="chain" id="PRO_5008585048" evidence="2">
    <location>
        <begin position="19"/>
        <end position="331"/>
    </location>
</feature>
<feature type="compositionally biased region" description="Basic and acidic residues" evidence="1">
    <location>
        <begin position="143"/>
        <end position="154"/>
    </location>
</feature>
<evidence type="ECO:0000256" key="2">
    <source>
        <dbReference type="SAM" id="SignalP"/>
    </source>
</evidence>
<keyword evidence="2" id="KW-0732">Signal</keyword>
<name>A0A1B6IBL2_9HEMI</name>
<proteinExistence type="predicted"/>
<feature type="signal peptide" evidence="2">
    <location>
        <begin position="1"/>
        <end position="18"/>
    </location>
</feature>
<organism evidence="3">
    <name type="scientific">Homalodisca liturata</name>
    <dbReference type="NCBI Taxonomy" id="320908"/>
    <lineage>
        <taxon>Eukaryota</taxon>
        <taxon>Metazoa</taxon>
        <taxon>Ecdysozoa</taxon>
        <taxon>Arthropoda</taxon>
        <taxon>Hexapoda</taxon>
        <taxon>Insecta</taxon>
        <taxon>Pterygota</taxon>
        <taxon>Neoptera</taxon>
        <taxon>Paraneoptera</taxon>
        <taxon>Hemiptera</taxon>
        <taxon>Auchenorrhyncha</taxon>
        <taxon>Membracoidea</taxon>
        <taxon>Cicadellidae</taxon>
        <taxon>Cicadellinae</taxon>
        <taxon>Proconiini</taxon>
        <taxon>Homalodisca</taxon>
    </lineage>
</organism>